<dbReference type="PANTHER" id="PTHR24637">
    <property type="entry name" value="COLLAGEN"/>
    <property type="match status" value="1"/>
</dbReference>
<reference evidence="5" key="1">
    <citation type="journal article" date="2017" name="bioRxiv">
        <title>Comparative analysis of the genomes of Stylophora pistillata and Acropora digitifera provides evidence for extensive differences between species of corals.</title>
        <authorList>
            <person name="Voolstra C.R."/>
            <person name="Li Y."/>
            <person name="Liew Y.J."/>
            <person name="Baumgarten S."/>
            <person name="Zoccola D."/>
            <person name="Flot J.-F."/>
            <person name="Tambutte S."/>
            <person name="Allemand D."/>
            <person name="Aranda M."/>
        </authorList>
    </citation>
    <scope>NUCLEOTIDE SEQUENCE [LARGE SCALE GENOMIC DNA]</scope>
</reference>
<evidence type="ECO:0000313" key="4">
    <source>
        <dbReference type="EMBL" id="PFX22248.1"/>
    </source>
</evidence>
<feature type="region of interest" description="Disordered" evidence="1">
    <location>
        <begin position="54"/>
        <end position="94"/>
    </location>
</feature>
<evidence type="ECO:0000256" key="1">
    <source>
        <dbReference type="SAM" id="MobiDB-lite"/>
    </source>
</evidence>
<dbReference type="InterPro" id="IPR057873">
    <property type="entry name" value="CTHRC1_C"/>
</dbReference>
<dbReference type="OrthoDB" id="5977433at2759"/>
<gene>
    <name evidence="4" type="primary">Cthrc1</name>
    <name evidence="4" type="ORF">AWC38_SpisGene13243</name>
</gene>
<protein>
    <submittedName>
        <fullName evidence="4">Collagen triple helix repeat-containing protein 1</fullName>
    </submittedName>
</protein>
<evidence type="ECO:0000256" key="2">
    <source>
        <dbReference type="SAM" id="SignalP"/>
    </source>
</evidence>
<feature type="domain" description="CTHRC1 C-terminal" evidence="3">
    <location>
        <begin position="99"/>
        <end position="230"/>
    </location>
</feature>
<feature type="chain" id="PRO_5012451133" evidence="2">
    <location>
        <begin position="27"/>
        <end position="238"/>
    </location>
</feature>
<accession>A0A2B4S107</accession>
<dbReference type="InterPro" id="IPR008160">
    <property type="entry name" value="Collagen"/>
</dbReference>
<dbReference type="Pfam" id="PF01391">
    <property type="entry name" value="Collagen"/>
    <property type="match status" value="1"/>
</dbReference>
<dbReference type="Proteomes" id="UP000225706">
    <property type="component" value="Unassembled WGS sequence"/>
</dbReference>
<organism evidence="4 5">
    <name type="scientific">Stylophora pistillata</name>
    <name type="common">Smooth cauliflower coral</name>
    <dbReference type="NCBI Taxonomy" id="50429"/>
    <lineage>
        <taxon>Eukaryota</taxon>
        <taxon>Metazoa</taxon>
        <taxon>Cnidaria</taxon>
        <taxon>Anthozoa</taxon>
        <taxon>Hexacorallia</taxon>
        <taxon>Scleractinia</taxon>
        <taxon>Astrocoeniina</taxon>
        <taxon>Pocilloporidae</taxon>
        <taxon>Stylophora</taxon>
    </lineage>
</organism>
<keyword evidence="5" id="KW-1185">Reference proteome</keyword>
<keyword evidence="2" id="KW-0732">Signal</keyword>
<name>A0A2B4S107_STYPI</name>
<sequence length="238" mass="25223">MHQLGLFNMLIAIVTVLLLPYLSVTAKEYAWNECSDSSSSSSCKRGCVPGVPGVPGTPGSNGASGLPGNPGVNGAQGPPGTKGETGSTGPQGPPGPLGGSWKQCVFNKLNDGRDNGQVAQCVFNKESDNTGLRVFWNGDFRIFNCDSCCKRWYFTFNGAECTTPGVIEGLLYLWKGRNTQNIHRIRHVEGVCMNIAKGQVTVGFSVGNCPGFGGGVDAYTGWNSLTRIYVEEVPPPQA</sequence>
<keyword evidence="4" id="KW-0176">Collagen</keyword>
<evidence type="ECO:0000313" key="5">
    <source>
        <dbReference type="Proteomes" id="UP000225706"/>
    </source>
</evidence>
<dbReference type="Pfam" id="PF25815">
    <property type="entry name" value="CTHRC1_C"/>
    <property type="match status" value="1"/>
</dbReference>
<feature type="signal peptide" evidence="2">
    <location>
        <begin position="1"/>
        <end position="26"/>
    </location>
</feature>
<dbReference type="EMBL" id="LSMT01000246">
    <property type="protein sequence ID" value="PFX22248.1"/>
    <property type="molecule type" value="Genomic_DNA"/>
</dbReference>
<comment type="caution">
    <text evidence="4">The sequence shown here is derived from an EMBL/GenBank/DDBJ whole genome shotgun (WGS) entry which is preliminary data.</text>
</comment>
<proteinExistence type="predicted"/>
<dbReference type="AlphaFoldDB" id="A0A2B4S107"/>
<dbReference type="PANTHER" id="PTHR24637:SF421">
    <property type="entry name" value="CUTICLE COLLAGEN DPY-2"/>
    <property type="match status" value="1"/>
</dbReference>
<evidence type="ECO:0000259" key="3">
    <source>
        <dbReference type="Pfam" id="PF25815"/>
    </source>
</evidence>
<dbReference type="GO" id="GO:0005581">
    <property type="term" value="C:collagen trimer"/>
    <property type="evidence" value="ECO:0007669"/>
    <property type="project" value="UniProtKB-KW"/>
</dbReference>